<feature type="region of interest" description="Disordered" evidence="12">
    <location>
        <begin position="240"/>
        <end position="304"/>
    </location>
</feature>
<keyword evidence="7 11" id="KW-1015">Disulfide bond</keyword>
<dbReference type="GeneTree" id="ENSGT00940000155823"/>
<evidence type="ECO:0000256" key="12">
    <source>
        <dbReference type="SAM" id="MobiDB-lite"/>
    </source>
</evidence>
<feature type="domain" description="EGF-like" evidence="13">
    <location>
        <begin position="362"/>
        <end position="394"/>
    </location>
</feature>
<dbReference type="GO" id="GO:0005509">
    <property type="term" value="F:calcium ion binding"/>
    <property type="evidence" value="ECO:0007669"/>
    <property type="project" value="InterPro"/>
</dbReference>
<dbReference type="FunFam" id="3.90.290.10:FF:000001">
    <property type="entry name" value="Latent-transforming growth factor beta-binding protein 3 isoform 1"/>
    <property type="match status" value="1"/>
</dbReference>
<keyword evidence="9" id="KW-0340">Growth factor binding</keyword>
<feature type="compositionally biased region" description="Low complexity" evidence="12">
    <location>
        <begin position="70"/>
        <end position="90"/>
    </location>
</feature>
<evidence type="ECO:0000256" key="8">
    <source>
        <dbReference type="ARBA" id="ARBA00023180"/>
    </source>
</evidence>
<proteinExistence type="inferred from homology"/>
<dbReference type="Ensembl" id="ENSCJAT00000138969.1">
    <property type="protein sequence ID" value="ENSCJAP00000092950.1"/>
    <property type="gene ID" value="ENSCJAG00000003410.5"/>
</dbReference>
<feature type="domain" description="EGF-like" evidence="13">
    <location>
        <begin position="1336"/>
        <end position="1376"/>
    </location>
</feature>
<dbReference type="GO" id="GO:0071692">
    <property type="term" value="P:protein localization to extracellular region"/>
    <property type="evidence" value="ECO:0007669"/>
    <property type="project" value="UniProtKB-ARBA"/>
</dbReference>
<comment type="caution">
    <text evidence="11">Lacks conserved residue(s) required for the propagation of feature annotation.</text>
</comment>
<feature type="compositionally biased region" description="Low complexity" evidence="12">
    <location>
        <begin position="142"/>
        <end position="159"/>
    </location>
</feature>
<dbReference type="PROSITE" id="PS01187">
    <property type="entry name" value="EGF_CA"/>
    <property type="match status" value="5"/>
</dbReference>
<dbReference type="Pfam" id="PF00683">
    <property type="entry name" value="TB"/>
    <property type="match status" value="4"/>
</dbReference>
<feature type="compositionally biased region" description="Low complexity" evidence="12">
    <location>
        <begin position="287"/>
        <end position="304"/>
    </location>
</feature>
<evidence type="ECO:0000256" key="2">
    <source>
        <dbReference type="ARBA" id="ARBA00022525"/>
    </source>
</evidence>
<feature type="domain" description="EGF-like" evidence="13">
    <location>
        <begin position="1295"/>
        <end position="1335"/>
    </location>
</feature>
<keyword evidence="2" id="KW-0964">Secreted</keyword>
<dbReference type="FunFam" id="2.10.25.10:FF:000273">
    <property type="entry name" value="Putative latent-transforming growth factor beta-binding protein 2"/>
    <property type="match status" value="1"/>
</dbReference>
<dbReference type="InterPro" id="IPR001881">
    <property type="entry name" value="EGF-like_Ca-bd_dom"/>
</dbReference>
<dbReference type="FunFam" id="2.10.25.10:FF:000019">
    <property type="entry name" value="latent-transforming growth factor beta-binding protein 1 isoform X2"/>
    <property type="match status" value="6"/>
</dbReference>
<dbReference type="Gene3D" id="3.90.290.10">
    <property type="entry name" value="TGF-beta binding (TB) domain"/>
    <property type="match status" value="4"/>
</dbReference>
<feature type="domain" description="TB" evidence="14">
    <location>
        <begin position="1430"/>
        <end position="1484"/>
    </location>
</feature>
<evidence type="ECO:0000256" key="11">
    <source>
        <dbReference type="PROSITE-ProRule" id="PRU00076"/>
    </source>
</evidence>
<dbReference type="FunFam" id="3.90.290.10:FF:000004">
    <property type="entry name" value="latent-transforming growth factor beta-binding protein 1 isoform X1"/>
    <property type="match status" value="1"/>
</dbReference>
<comment type="subcellular location">
    <subcellularLocation>
        <location evidence="1">Secreted</location>
        <location evidence="1">Extracellular space</location>
        <location evidence="1">Extracellular matrix</location>
    </subcellularLocation>
</comment>
<evidence type="ECO:0000256" key="5">
    <source>
        <dbReference type="ARBA" id="ARBA00022729"/>
    </source>
</evidence>
<keyword evidence="3" id="KW-0272">Extracellular matrix</keyword>
<comment type="similarity">
    <text evidence="10">Belongs to the LTBP family.</text>
</comment>
<keyword evidence="16" id="KW-1185">Reference proteome</keyword>
<dbReference type="InterPro" id="IPR000152">
    <property type="entry name" value="EGF-type_Asp/Asn_hydroxyl_site"/>
</dbReference>
<keyword evidence="5" id="KW-0732">Signal</keyword>
<evidence type="ECO:0000313" key="16">
    <source>
        <dbReference type="Proteomes" id="UP000008225"/>
    </source>
</evidence>
<sequence length="1804" mass="194632">MWRVAARSRAPRTPSPIRFCRLTSRLPEIGCSGLTPRATGEKLLKDFAAGAAVECPARSLAHPLPPSPGPAAARAAPPAGSADPHLARPAPLAPPRLPGSALPTPTPAPSSPPQSAGVWGHSAARGASSLATDLGSSRLSRALACSRGSPSARGRASRTAGGGSQTARGGSRRLGPAMAGAWLRWGLLLWAGLLASSAHGRVRRITYVVRPGPGLAAGALPLSGPPSPRTFNVALNARYSRSSASAGAPSRASLRVPSERTRRTSKPGGAALQGLRPPPPPEPARPEAPGGQLHPKPGGHPAAAPFARQGREVVRSKVPLETQSGGGSRLQVHQKQQMQGVNVCGERCCRGWSKAPGSQRCTKPSCVPPCQNGGICLRPQFCVCKPETKGKACETVAAQDTSLPLFGGQSPGAASSWIPPEQAAKHTSSKKADTLPRVSPVAQMTFTLKPKPSVGLPQQIHSQVTPLSSQSMMIHHGQTQEYVLKPKYFPAQKGISGEQSTEPSFPLRYVQDQVATPFQLSNHTGRIKVVFTPSICKVTCTKGSCQNSCEKGNTTTLISENGHAADTLTATNFRVVICHLPCMNGGQCSSRDKCQCPPNFTGKLCQIPVHGASVPKLYQHSQQPGKALGTHVIHSTHTLPLTVTSQQGVKVKFPPNIVNIHVKHPPEASVQIHQVSRIDGPTGQKTKEAQPGHSQVSYQGLPAQKTQTIHSTHSHQHVIPHVYPVAAKTQLGRCFQETVGSQCGKALPGLSKQEDCCGTVGTSWGFNKCQKCPKKPSYHGYNQMMECLPGYKRVNNTFCQDINECQLQGVCPNGECLNTMGSYRCTCKIGFGPDPTFSSCVPDPPVISEEKGPCFRLVSSGRQCMHPLSVHLTKQLCCCSVGKAWGPHCEKCPLPGTAAFKEICPGGMGYTVSGVHRRRPIHHHVGKGPVFVKPKNTQPVAKSTHPPPLPAKEEPVEALTFSREHGPGVAEPEVATAPPEKEISSLDQEKTKLEPGQPQLSPGISTIHLNPQFPVVIEKTSPPVPVEVAPEASTSSASQVIAPTQVTEINECTVNPDICGAGHCINLPVRYTCICYEGYKFSEQQRKCVDIDECTQAQHLCSQGRCENTEGSFLCICPAGFMASEEGTDCIDVDECLRPAICGEGRCVNTVGAFRCEYCDSGYRMTRRGHCEDIDECLNPSTCPDEQCVNSPGSYQCVPCTEGFQGWNGQCLDVDECLEPNVCTNGDCSNLEGSYMCSCHKGYTRTPDQKHCKDIDECQQGNLCINGQCKNTEGSFRCTCGQGYQLSAAKDQCEDIDECQHRHLCAHGQCRNTEGSFQCVCDQGYRASGLGDHCEDINECLEDKSVCQRGDCINTAGSYDCTCPDGFQLDDNKACQDINECEHPGLCGPQGECLNTEGSFHCVCQQGFSISADGRTCEDLDVDQPKEEKKECYYNLNDASLCDNVLAPNVTKQECCCTSGAGWGDNCEIFPCPVLGTAEFTEMCPKGKGFVPAGESSSEAGGENYKDADECLLFGQEICKDGFCLNTRPGYECYCKQGTYYDPVKLQCFDMDECQDPNSCIDGQCVNTEGSYNCFCTHPMVLDASEKRCIQPAESNEHLEEVDVHQDLCWEHLNDDYVCGRPLVGKQTTYTECCCLYGEAWGMQCALCPMKNSDDYAQLCNIPITGRRQPYGRDALVDFSEQYGPEANPYFIQDRFLNSFEELQAEECGILNGCENGRCVRVQEGYTCDCFDGYHLDTAKMTCVDVNECNELNNRMSLCKNAKCINTEGSYKCLCLPGYVPSDKPNYCTPLNTALNLEKDSDLD</sequence>
<reference evidence="15" key="2">
    <citation type="submission" date="2025-08" db="UniProtKB">
        <authorList>
            <consortium name="Ensembl"/>
        </authorList>
    </citation>
    <scope>IDENTIFICATION</scope>
</reference>
<keyword evidence="6" id="KW-0677">Repeat</keyword>
<feature type="domain" description="EGF-like" evidence="13">
    <location>
        <begin position="1377"/>
        <end position="1418"/>
    </location>
</feature>
<dbReference type="InterPro" id="IPR036773">
    <property type="entry name" value="TB_dom_sf"/>
</dbReference>
<dbReference type="CDD" id="cd00054">
    <property type="entry name" value="EGF_CA"/>
    <property type="match status" value="11"/>
</dbReference>
<dbReference type="SMART" id="SM00181">
    <property type="entry name" value="EGF"/>
    <property type="match status" value="16"/>
</dbReference>
<keyword evidence="4 11" id="KW-0245">EGF-like domain</keyword>
<evidence type="ECO:0000256" key="10">
    <source>
        <dbReference type="ARBA" id="ARBA00038081"/>
    </source>
</evidence>
<dbReference type="PANTHER" id="PTHR24034">
    <property type="entry name" value="EGF-LIKE DOMAIN-CONTAINING PROTEIN"/>
    <property type="match status" value="1"/>
</dbReference>
<feature type="domain" description="EGF-like" evidence="13">
    <location>
        <begin position="1254"/>
        <end position="1294"/>
    </location>
</feature>
<dbReference type="PROSITE" id="PS00022">
    <property type="entry name" value="EGF_1"/>
    <property type="match status" value="2"/>
</dbReference>
<dbReference type="SMART" id="SM00179">
    <property type="entry name" value="EGF_CA"/>
    <property type="match status" value="14"/>
</dbReference>
<feature type="region of interest" description="Disordered" evidence="12">
    <location>
        <begin position="142"/>
        <end position="174"/>
    </location>
</feature>
<name>A0A8I3XCG8_CALJA</name>
<dbReference type="InterPro" id="IPR049883">
    <property type="entry name" value="NOTCH1_EGF-like"/>
</dbReference>
<reference evidence="15" key="3">
    <citation type="submission" date="2025-09" db="UniProtKB">
        <authorList>
            <consortium name="Ensembl"/>
        </authorList>
    </citation>
    <scope>IDENTIFICATION</scope>
</reference>
<keyword evidence="8" id="KW-0325">Glycoprotein</keyword>
<feature type="domain" description="TB" evidence="14">
    <location>
        <begin position="1607"/>
        <end position="1660"/>
    </location>
</feature>
<dbReference type="InterPro" id="IPR050751">
    <property type="entry name" value="ECM_structural_protein"/>
</dbReference>
<dbReference type="FunFam" id="3.90.290.10:FF:000002">
    <property type="entry name" value="Latent-transforming growth factor beta-binding protein 3 isoform 1"/>
    <property type="match status" value="1"/>
</dbReference>
<evidence type="ECO:0000259" key="14">
    <source>
        <dbReference type="PROSITE" id="PS51364"/>
    </source>
</evidence>
<evidence type="ECO:0000313" key="15">
    <source>
        <dbReference type="Ensembl" id="ENSCJAP00000092950.1"/>
    </source>
</evidence>
<feature type="domain" description="EGF-like" evidence="13">
    <location>
        <begin position="801"/>
        <end position="838"/>
    </location>
</feature>
<feature type="disulfide bond" evidence="11">
    <location>
        <begin position="384"/>
        <end position="393"/>
    </location>
</feature>
<dbReference type="InterPro" id="IPR009030">
    <property type="entry name" value="Growth_fac_rcpt_cys_sf"/>
</dbReference>
<feature type="region of interest" description="Disordered" evidence="12">
    <location>
        <begin position="409"/>
        <end position="435"/>
    </location>
</feature>
<accession>A0A8I3XCG8</accession>
<organism evidence="15 16">
    <name type="scientific">Callithrix jacchus</name>
    <name type="common">White-tufted-ear marmoset</name>
    <name type="synonym">Simia Jacchus</name>
    <dbReference type="NCBI Taxonomy" id="9483"/>
    <lineage>
        <taxon>Eukaryota</taxon>
        <taxon>Metazoa</taxon>
        <taxon>Chordata</taxon>
        <taxon>Craniata</taxon>
        <taxon>Vertebrata</taxon>
        <taxon>Euteleostomi</taxon>
        <taxon>Mammalia</taxon>
        <taxon>Eutheria</taxon>
        <taxon>Euarchontoglires</taxon>
        <taxon>Primates</taxon>
        <taxon>Haplorrhini</taxon>
        <taxon>Platyrrhini</taxon>
        <taxon>Cebidae</taxon>
        <taxon>Callitrichinae</taxon>
        <taxon>Callithrix</taxon>
        <taxon>Callithrix</taxon>
    </lineage>
</organism>
<evidence type="ECO:0000256" key="4">
    <source>
        <dbReference type="ARBA" id="ARBA00022536"/>
    </source>
</evidence>
<feature type="domain" description="EGF-like" evidence="13">
    <location>
        <begin position="574"/>
        <end position="606"/>
    </location>
</feature>
<dbReference type="InterPro" id="IPR026823">
    <property type="entry name" value="cEGF"/>
</dbReference>
<evidence type="ECO:0000259" key="13">
    <source>
        <dbReference type="PROSITE" id="PS50026"/>
    </source>
</evidence>
<evidence type="ECO:0000256" key="9">
    <source>
        <dbReference type="ARBA" id="ARBA00023183"/>
    </source>
</evidence>
<feature type="disulfide bond" evidence="11">
    <location>
        <begin position="596"/>
        <end position="605"/>
    </location>
</feature>
<dbReference type="PROSITE" id="PS00010">
    <property type="entry name" value="ASX_HYDROXYL"/>
    <property type="match status" value="10"/>
</dbReference>
<dbReference type="PROSITE" id="PS50026">
    <property type="entry name" value="EGF_3"/>
    <property type="match status" value="10"/>
</dbReference>
<dbReference type="InterPro" id="IPR018097">
    <property type="entry name" value="EGF_Ca-bd_CS"/>
</dbReference>
<feature type="region of interest" description="Disordered" evidence="12">
    <location>
        <begin position="61"/>
        <end position="124"/>
    </location>
</feature>
<evidence type="ECO:0000256" key="3">
    <source>
        <dbReference type="ARBA" id="ARBA00022530"/>
    </source>
</evidence>
<dbReference type="InterPro" id="IPR000742">
    <property type="entry name" value="EGF"/>
</dbReference>
<dbReference type="Proteomes" id="UP000008225">
    <property type="component" value="Chromosome 14"/>
</dbReference>
<dbReference type="InterPro" id="IPR017878">
    <property type="entry name" value="TB_dom"/>
</dbReference>
<dbReference type="PANTHER" id="PTHR24034:SF140">
    <property type="entry name" value="LATENT-TRANSFORMING GROWTH FACTOR BETA-BINDING PROTEIN 1"/>
    <property type="match status" value="1"/>
</dbReference>
<dbReference type="Gene3D" id="2.10.25.10">
    <property type="entry name" value="Laminin"/>
    <property type="match status" value="16"/>
</dbReference>
<feature type="disulfide bond" evidence="11">
    <location>
        <begin position="366"/>
        <end position="376"/>
    </location>
</feature>
<reference evidence="15 16" key="1">
    <citation type="submission" date="2009-03" db="EMBL/GenBank/DDBJ databases">
        <authorList>
            <person name="Warren W."/>
            <person name="Ye L."/>
            <person name="Minx P."/>
            <person name="Worley K."/>
            <person name="Gibbs R."/>
            <person name="Wilson R.K."/>
        </authorList>
    </citation>
    <scope>NUCLEOTIDE SEQUENCE [LARGE SCALE GENOMIC DNA]</scope>
</reference>
<dbReference type="FunFam" id="2.10.25.10:FF:000046">
    <property type="entry name" value="Latent-transforming growth factor beta-binding protein 1 isoform x2"/>
    <property type="match status" value="1"/>
</dbReference>
<dbReference type="FunFam" id="2.10.25.10:FF:000077">
    <property type="entry name" value="Latent-transforming growth factor beta-binding protein 3 isoform 1"/>
    <property type="match status" value="1"/>
</dbReference>
<dbReference type="SUPFAM" id="SSF57196">
    <property type="entry name" value="EGF/Laminin"/>
    <property type="match status" value="7"/>
</dbReference>
<evidence type="ECO:0000256" key="7">
    <source>
        <dbReference type="ARBA" id="ARBA00023157"/>
    </source>
</evidence>
<dbReference type="GO" id="GO:0050431">
    <property type="term" value="F:transforming growth factor beta binding"/>
    <property type="evidence" value="ECO:0007669"/>
    <property type="project" value="UniProtKB-ARBA"/>
</dbReference>
<dbReference type="FunFam" id="2.10.25.10:FF:000515">
    <property type="entry name" value="latent-transforming growth factor beta-binding protein 1 isoform X6"/>
    <property type="match status" value="1"/>
</dbReference>
<dbReference type="Pfam" id="PF12662">
    <property type="entry name" value="cEGF"/>
    <property type="match status" value="1"/>
</dbReference>
<feature type="region of interest" description="Disordered" evidence="12">
    <location>
        <begin position="925"/>
        <end position="983"/>
    </location>
</feature>
<dbReference type="FunFam" id="3.90.290.10:FF:000012">
    <property type="entry name" value="latent-transforming growth factor beta-binding protein 1 isoform X2"/>
    <property type="match status" value="1"/>
</dbReference>
<feature type="domain" description="TB" evidence="14">
    <location>
        <begin position="732"/>
        <end position="777"/>
    </location>
</feature>
<dbReference type="GO" id="GO:0050436">
    <property type="term" value="F:microfibril binding"/>
    <property type="evidence" value="ECO:0007669"/>
    <property type="project" value="TreeGrafter"/>
</dbReference>
<dbReference type="FunFam" id="2.10.25.10:FF:000198">
    <property type="entry name" value="latent-transforming growth factor beta-binding protein 1 isoform X1"/>
    <property type="match status" value="1"/>
</dbReference>
<dbReference type="FunFam" id="2.10.25.10:FF:000056">
    <property type="entry name" value="Latent-transforming growth factor beta-binding protein 3 isoform 2"/>
    <property type="match status" value="1"/>
</dbReference>
<feature type="domain" description="EGF-like" evidence="13">
    <location>
        <begin position="1745"/>
        <end position="1789"/>
    </location>
</feature>
<gene>
    <name evidence="15" type="primary">LTBP1</name>
</gene>
<dbReference type="PROSITE" id="PS51364">
    <property type="entry name" value="TB"/>
    <property type="match status" value="4"/>
</dbReference>
<dbReference type="Pfam" id="PF07645">
    <property type="entry name" value="EGF_CA"/>
    <property type="match status" value="11"/>
</dbReference>
<evidence type="ECO:0000256" key="1">
    <source>
        <dbReference type="ARBA" id="ARBA00004498"/>
    </source>
</evidence>
<dbReference type="SUPFAM" id="SSF57581">
    <property type="entry name" value="TB module/8-cys domain"/>
    <property type="match status" value="4"/>
</dbReference>
<dbReference type="PROSITE" id="PS01186">
    <property type="entry name" value="EGF_2"/>
    <property type="match status" value="7"/>
</dbReference>
<feature type="domain" description="EGF-like" evidence="13">
    <location>
        <begin position="1090"/>
        <end position="1131"/>
    </location>
</feature>
<dbReference type="FunFam" id="2.10.25.10:FF:000115">
    <property type="entry name" value="latent-transforming growth factor beta-binding protein 4 isoform X2"/>
    <property type="match status" value="1"/>
</dbReference>
<feature type="compositionally biased region" description="Low complexity" evidence="12">
    <location>
        <begin position="240"/>
        <end position="255"/>
    </location>
</feature>
<evidence type="ECO:0000256" key="6">
    <source>
        <dbReference type="ARBA" id="ARBA00022737"/>
    </source>
</evidence>
<dbReference type="FunFam" id="2.10.25.10:FF:000475">
    <property type="entry name" value="latent-transforming growth factor beta-binding protein 1 isoform X3"/>
    <property type="match status" value="1"/>
</dbReference>
<dbReference type="FunFam" id="2.10.25.10:FF:000205">
    <property type="entry name" value="latent-transforming growth factor beta-binding protein 1 isoform X1"/>
    <property type="match status" value="1"/>
</dbReference>
<dbReference type="SUPFAM" id="SSF57184">
    <property type="entry name" value="Growth factor receptor domain"/>
    <property type="match status" value="3"/>
</dbReference>
<protein>
    <submittedName>
        <fullName evidence="15">Latent transforming growth factor beta binding protein 1</fullName>
    </submittedName>
</protein>
<feature type="domain" description="EGF-like" evidence="13">
    <location>
        <begin position="1213"/>
        <end position="1253"/>
    </location>
</feature>
<feature type="domain" description="TB" evidence="14">
    <location>
        <begin position="852"/>
        <end position="904"/>
    </location>
</feature>
<feature type="disulfide bond" evidence="11">
    <location>
        <begin position="578"/>
        <end position="588"/>
    </location>
</feature>